<dbReference type="SFLD" id="SFLDG01082">
    <property type="entry name" value="B12-binding_domain_containing"/>
    <property type="match status" value="1"/>
</dbReference>
<sequence>MKHYIIPVFIPHLGCLHECIFCNQRKITGRQTPVTAKQVSTIIAERLNDINETRWVEVAFYGGSFTALPQNIQNELLAPASRALRQGYIHAIRLSTRPDCINRDIITNLIQQGVTIVELGVQSLDNQVLSKAGRGHDCQAVIDAVRQVKEAGLQCGLQLMPGLPGEDWESLIKTVRQVIHLHPDFVRIYPTIVIADTALAKLYQQEDYRPLSLKQAVARAAYMKLLFERQGITVIRTGLQASEELNNEANIIAGPYHAAFGEIVDSYLFYIMMAGFLEQNLVPAERELLIRHHPQDCSKVRGQRNSNINRLKQSYNLVRIILSPDSSVKKGCLVLENQGQTVFYNKNMINYI</sequence>
<dbReference type="Pfam" id="PF04055">
    <property type="entry name" value="Radical_SAM"/>
    <property type="match status" value="1"/>
</dbReference>
<dbReference type="PANTHER" id="PTHR11135">
    <property type="entry name" value="HISTONE ACETYLTRANSFERASE-RELATED"/>
    <property type="match status" value="1"/>
</dbReference>
<reference evidence="8" key="1">
    <citation type="submission" date="2024-05" db="EMBL/GenBank/DDBJ databases">
        <title>Isolation and characterization of Sporomusa carbonis sp. nov., a carboxydotrophic hydrogenogen in the genus of Sporomusa isolated from a charcoal burning pile.</title>
        <authorList>
            <person name="Boeer T."/>
            <person name="Rosenbaum F."/>
            <person name="Eysell L."/>
            <person name="Mueller V."/>
            <person name="Daniel R."/>
            <person name="Poehlein A."/>
        </authorList>
    </citation>
    <scope>NUCLEOTIDE SEQUENCE [LARGE SCALE GENOMIC DNA]</scope>
    <source>
        <strain evidence="8">DSM 3132</strain>
    </source>
</reference>
<evidence type="ECO:0000256" key="2">
    <source>
        <dbReference type="ARBA" id="ARBA00022485"/>
    </source>
</evidence>
<dbReference type="SFLD" id="SFLDG01086">
    <property type="entry name" value="elongater_protein-like"/>
    <property type="match status" value="1"/>
</dbReference>
<dbReference type="Proteomes" id="UP000216052">
    <property type="component" value="Chromosome"/>
</dbReference>
<keyword evidence="4" id="KW-0479">Metal-binding</keyword>
<evidence type="ECO:0000313" key="8">
    <source>
        <dbReference type="EMBL" id="XFO72513.1"/>
    </source>
</evidence>
<name>A0ABZ3J312_SPOA4</name>
<evidence type="ECO:0000256" key="3">
    <source>
        <dbReference type="ARBA" id="ARBA00022691"/>
    </source>
</evidence>
<keyword evidence="5" id="KW-0408">Iron</keyword>
<organism evidence="8 9">
    <name type="scientific">Sporomusa acidovorans (strain ATCC 49682 / DSM 3132 / Mol)</name>
    <dbReference type="NCBI Taxonomy" id="1123286"/>
    <lineage>
        <taxon>Bacteria</taxon>
        <taxon>Bacillati</taxon>
        <taxon>Bacillota</taxon>
        <taxon>Negativicutes</taxon>
        <taxon>Selenomonadales</taxon>
        <taxon>Sporomusaceae</taxon>
        <taxon>Sporomusa</taxon>
    </lineage>
</organism>
<accession>A0ABZ3J312</accession>
<dbReference type="InterPro" id="IPR006638">
    <property type="entry name" value="Elp3/MiaA/NifB-like_rSAM"/>
</dbReference>
<evidence type="ECO:0000256" key="5">
    <source>
        <dbReference type="ARBA" id="ARBA00023004"/>
    </source>
</evidence>
<dbReference type="InterPro" id="IPR007197">
    <property type="entry name" value="rSAM"/>
</dbReference>
<dbReference type="SMART" id="SM00729">
    <property type="entry name" value="Elp3"/>
    <property type="match status" value="1"/>
</dbReference>
<evidence type="ECO:0000256" key="6">
    <source>
        <dbReference type="ARBA" id="ARBA00023014"/>
    </source>
</evidence>
<dbReference type="EMBL" id="CP155571">
    <property type="protein sequence ID" value="XFO72513.1"/>
    <property type="molecule type" value="Genomic_DNA"/>
</dbReference>
<dbReference type="InterPro" id="IPR023404">
    <property type="entry name" value="rSAM_horseshoe"/>
</dbReference>
<keyword evidence="6" id="KW-0411">Iron-sulfur</keyword>
<dbReference type="Pfam" id="PF16199">
    <property type="entry name" value="Radical_SAM_C"/>
    <property type="match status" value="1"/>
</dbReference>
<dbReference type="PANTHER" id="PTHR11135:SF0">
    <property type="entry name" value="ELONGATOR COMPLEX PROTEIN 3"/>
    <property type="match status" value="1"/>
</dbReference>
<dbReference type="SUPFAM" id="SSF102114">
    <property type="entry name" value="Radical SAM enzymes"/>
    <property type="match status" value="1"/>
</dbReference>
<evidence type="ECO:0000313" key="9">
    <source>
        <dbReference type="Proteomes" id="UP000216052"/>
    </source>
</evidence>
<dbReference type="InterPro" id="IPR039661">
    <property type="entry name" value="ELP3"/>
</dbReference>
<proteinExistence type="predicted"/>
<dbReference type="InterPro" id="IPR032432">
    <property type="entry name" value="Radical_SAM_C"/>
</dbReference>
<keyword evidence="3" id="KW-0949">S-adenosyl-L-methionine</keyword>
<keyword evidence="9" id="KW-1185">Reference proteome</keyword>
<dbReference type="RefSeq" id="WP_093791850.1">
    <property type="nucleotide sequence ID" value="NZ_CP155571.1"/>
</dbReference>
<dbReference type="PROSITE" id="PS51918">
    <property type="entry name" value="RADICAL_SAM"/>
    <property type="match status" value="1"/>
</dbReference>
<protein>
    <recommendedName>
        <fullName evidence="7">Radical SAM core domain-containing protein</fullName>
    </recommendedName>
</protein>
<dbReference type="InterPro" id="IPR058240">
    <property type="entry name" value="rSAM_sf"/>
</dbReference>
<comment type="cofactor">
    <cofactor evidence="1">
        <name>[4Fe-4S] cluster</name>
        <dbReference type="ChEBI" id="CHEBI:49883"/>
    </cofactor>
</comment>
<dbReference type="CDD" id="cd01335">
    <property type="entry name" value="Radical_SAM"/>
    <property type="match status" value="1"/>
</dbReference>
<dbReference type="Gene3D" id="3.80.30.20">
    <property type="entry name" value="tm_1862 like domain"/>
    <property type="match status" value="1"/>
</dbReference>
<evidence type="ECO:0000259" key="7">
    <source>
        <dbReference type="PROSITE" id="PS51918"/>
    </source>
</evidence>
<keyword evidence="2" id="KW-0004">4Fe-4S</keyword>
<dbReference type="SFLD" id="SFLDS00029">
    <property type="entry name" value="Radical_SAM"/>
    <property type="match status" value="1"/>
</dbReference>
<evidence type="ECO:0000256" key="1">
    <source>
        <dbReference type="ARBA" id="ARBA00001966"/>
    </source>
</evidence>
<evidence type="ECO:0000256" key="4">
    <source>
        <dbReference type="ARBA" id="ARBA00022723"/>
    </source>
</evidence>
<gene>
    <name evidence="8" type="ORF">SPACI_025660</name>
</gene>
<feature type="domain" description="Radical SAM core" evidence="7">
    <location>
        <begin position="1"/>
        <end position="233"/>
    </location>
</feature>